<gene>
    <name evidence="3" type="ORF">GORHZ_211_00120</name>
</gene>
<dbReference type="PANTHER" id="PTHR43249:SF1">
    <property type="entry name" value="D-GLUCOSIDE 3-DEHYDROGENASE"/>
    <property type="match status" value="1"/>
</dbReference>
<dbReference type="SUPFAM" id="SSF51735">
    <property type="entry name" value="NAD(P)-binding Rossmann-fold domains"/>
    <property type="match status" value="1"/>
</dbReference>
<evidence type="ECO:0000313" key="3">
    <source>
        <dbReference type="EMBL" id="GAB93215.1"/>
    </source>
</evidence>
<proteinExistence type="predicted"/>
<dbReference type="Pfam" id="PF01408">
    <property type="entry name" value="GFO_IDH_MocA"/>
    <property type="match status" value="1"/>
</dbReference>
<dbReference type="STRING" id="1108045.GORHZ_211_00120"/>
<evidence type="ECO:0000313" key="4">
    <source>
        <dbReference type="Proteomes" id="UP000008363"/>
    </source>
</evidence>
<keyword evidence="4" id="KW-1185">Reference proteome</keyword>
<dbReference type="Proteomes" id="UP000008363">
    <property type="component" value="Unassembled WGS sequence"/>
</dbReference>
<dbReference type="InterPro" id="IPR055170">
    <property type="entry name" value="GFO_IDH_MocA-like_dom"/>
</dbReference>
<sequence length="361" mass="38042">MLRIGIVGCGKIARNHVAALQALDDVTVVACCDTDPDRARAFADTHGIEHAATSTAEMFALGLDACTVCTPHPTHEAVVLEAAAHGIHVLCEKPIAVDPTAADRMIAATERAGVTFGVMFQRRFWPAAQRIRTAIDDGSVGRPVLGEAAVILHRPTDYYAADAWRGSWRTDGGGVLMTQAIHQIDLLQWFMGTPVSVTGFIRTNFHGDHIETEDSASALVAFESGATATITATTGANHNLGNRVTVIGETGAVASVLEFPEGAEGVNELWTAPGELTLGTPFTPEAPARPDIADINAGLVDFHTRQVQDFADAIRTGREPAVTGRDARTSLAIVAAIYESSRTGDTIAIDASSVTLQGAVL</sequence>
<feature type="domain" description="GFO/IDH/MocA-like oxidoreductase" evidence="2">
    <location>
        <begin position="129"/>
        <end position="253"/>
    </location>
</feature>
<organism evidence="3 4">
    <name type="scientific">Gordonia rhizosphera NBRC 16068</name>
    <dbReference type="NCBI Taxonomy" id="1108045"/>
    <lineage>
        <taxon>Bacteria</taxon>
        <taxon>Bacillati</taxon>
        <taxon>Actinomycetota</taxon>
        <taxon>Actinomycetes</taxon>
        <taxon>Mycobacteriales</taxon>
        <taxon>Gordoniaceae</taxon>
        <taxon>Gordonia</taxon>
    </lineage>
</organism>
<dbReference type="InterPro" id="IPR052515">
    <property type="entry name" value="Gfo/Idh/MocA_Oxidoreductase"/>
</dbReference>
<dbReference type="OrthoDB" id="9815825at2"/>
<dbReference type="AlphaFoldDB" id="K6W219"/>
<reference evidence="3 4" key="1">
    <citation type="submission" date="2012-08" db="EMBL/GenBank/DDBJ databases">
        <title>Whole genome shotgun sequence of Gordonia rhizosphera NBRC 16068.</title>
        <authorList>
            <person name="Takarada H."/>
            <person name="Isaki S."/>
            <person name="Hosoyama A."/>
            <person name="Tsuchikane K."/>
            <person name="Katsumata H."/>
            <person name="Baba S."/>
            <person name="Ohji S."/>
            <person name="Yamazaki S."/>
            <person name="Fujita N."/>
        </authorList>
    </citation>
    <scope>NUCLEOTIDE SEQUENCE [LARGE SCALE GENOMIC DNA]</scope>
    <source>
        <strain evidence="3 4">NBRC 16068</strain>
    </source>
</reference>
<evidence type="ECO:0000259" key="2">
    <source>
        <dbReference type="Pfam" id="PF22725"/>
    </source>
</evidence>
<dbReference type="GO" id="GO:0000166">
    <property type="term" value="F:nucleotide binding"/>
    <property type="evidence" value="ECO:0007669"/>
    <property type="project" value="InterPro"/>
</dbReference>
<dbReference type="Pfam" id="PF22725">
    <property type="entry name" value="GFO_IDH_MocA_C3"/>
    <property type="match status" value="1"/>
</dbReference>
<accession>K6W219</accession>
<dbReference type="Gene3D" id="3.40.50.720">
    <property type="entry name" value="NAD(P)-binding Rossmann-like Domain"/>
    <property type="match status" value="1"/>
</dbReference>
<protein>
    <submittedName>
        <fullName evidence="3">Putative oxidoreductase</fullName>
    </submittedName>
</protein>
<evidence type="ECO:0000259" key="1">
    <source>
        <dbReference type="Pfam" id="PF01408"/>
    </source>
</evidence>
<dbReference type="RefSeq" id="WP_006338199.1">
    <property type="nucleotide sequence ID" value="NZ_BAHC01000211.1"/>
</dbReference>
<feature type="domain" description="Gfo/Idh/MocA-like oxidoreductase N-terminal" evidence="1">
    <location>
        <begin position="2"/>
        <end position="119"/>
    </location>
</feature>
<name>K6W219_9ACTN</name>
<dbReference type="eggNOG" id="COG0673">
    <property type="taxonomic scope" value="Bacteria"/>
</dbReference>
<dbReference type="EMBL" id="BAHC01000211">
    <property type="protein sequence ID" value="GAB93215.1"/>
    <property type="molecule type" value="Genomic_DNA"/>
</dbReference>
<dbReference type="InterPro" id="IPR036291">
    <property type="entry name" value="NAD(P)-bd_dom_sf"/>
</dbReference>
<dbReference type="SUPFAM" id="SSF55347">
    <property type="entry name" value="Glyceraldehyde-3-phosphate dehydrogenase-like, C-terminal domain"/>
    <property type="match status" value="1"/>
</dbReference>
<comment type="caution">
    <text evidence="3">The sequence shown here is derived from an EMBL/GenBank/DDBJ whole genome shotgun (WGS) entry which is preliminary data.</text>
</comment>
<dbReference type="Gene3D" id="3.30.360.10">
    <property type="entry name" value="Dihydrodipicolinate Reductase, domain 2"/>
    <property type="match status" value="1"/>
</dbReference>
<dbReference type="InterPro" id="IPR000683">
    <property type="entry name" value="Gfo/Idh/MocA-like_OxRdtase_N"/>
</dbReference>
<dbReference type="PANTHER" id="PTHR43249">
    <property type="entry name" value="UDP-N-ACETYL-2-AMINO-2-DEOXY-D-GLUCURONATE OXIDASE"/>
    <property type="match status" value="1"/>
</dbReference>